<dbReference type="EMBL" id="CABFVH010000107">
    <property type="protein sequence ID" value="VUF16146.1"/>
    <property type="molecule type" value="Genomic_DNA"/>
</dbReference>
<evidence type="ECO:0000313" key="3">
    <source>
        <dbReference type="Proteomes" id="UP000401717"/>
    </source>
</evidence>
<reference evidence="1" key="2">
    <citation type="journal article" date="2021" name="Front. Microbiol.">
        <title>Comprehensive Comparative Genomics and Phenotyping of Methylobacterium Species.</title>
        <authorList>
            <person name="Alessa O."/>
            <person name="Ogura Y."/>
            <person name="Fujitani Y."/>
            <person name="Takami H."/>
            <person name="Hayashi T."/>
            <person name="Sahin N."/>
            <person name="Tani A."/>
        </authorList>
    </citation>
    <scope>NUCLEOTIDE SEQUENCE</scope>
    <source>
        <strain evidence="1">DSM 22415</strain>
    </source>
</reference>
<gene>
    <name evidence="1" type="primary">pi-polB</name>
    <name evidence="1" type="ORF">IFDJLNFL_5292</name>
    <name evidence="2" type="ORF">MTDSW087_05903</name>
</gene>
<reference evidence="2 3" key="1">
    <citation type="submission" date="2019-06" db="EMBL/GenBank/DDBJ databases">
        <authorList>
            <person name="Rodrigo-Torres L."/>
            <person name="Arahal R. D."/>
            <person name="Lucena T."/>
        </authorList>
    </citation>
    <scope>NUCLEOTIDE SEQUENCE [LARGE SCALE GENOMIC DNA]</scope>
    <source>
        <strain evidence="2 3">SW08-7</strain>
    </source>
</reference>
<evidence type="ECO:0000313" key="1">
    <source>
        <dbReference type="EMBL" id="GJD59364.1"/>
    </source>
</evidence>
<protein>
    <submittedName>
        <fullName evidence="1">Primer-independent DNA polymerase PolB</fullName>
    </submittedName>
</protein>
<dbReference type="InterPro" id="IPR043502">
    <property type="entry name" value="DNA/RNA_pol_sf"/>
</dbReference>
<keyword evidence="4" id="KW-1185">Reference proteome</keyword>
<sequence length="854" mass="96191">MSLHRLLRSTATPPRVSAPVTIAFDCEWVGRVDRVRKRRYNHILNYAVVVECAGRQTKFIYYTTGPSKRHRLTIGGLIDRALRRALSEGTIEEWPDRVTMVGHFLRADLAAHRDFWAHKRQFQGFGKTFTGTGLLFSLDDDGAGAQTSERGKPRRSQCVFVDGKAKRRVIVRFVDTMLLTPGRGSLETAAQLLGMSKVALPEGYAIHEMDRLLKENRAAFEAYALQDALIALLYYLRIRDLAAQCGLQRMPATLAAFAIAIARREIKKAGISLDEALGVETRKRTIYSPKSGRMRTIRVRVPAFSRLVNEERGAQGYHGGRAESLTNGPTELGTFEDFDLSAAYATILCLLRPLDYKGAWKASHIDDYTPDIMGVAEVKFKFPEGTRCPCLPVRDDNLLLWPLEGVSVCTAPEIYLAKTLGAEMEVLDGMIIPWASDVPLFESFTRFIQEQRDAARKGSLLAQIWKEIGNSLYGKIAQAVHASSVFDPKRGQHTRMPPSTITSSWFAAYITGVCRAVIGELMASIPQEYTLVSVTTDGFLTNAPESALRLDSTLCRMFAEVRQQVFGSPKFLEKKHTVGQVIAIKSRGQITSEFIAGHDEPVLAKAGVKPNVPKAEHNDYMLRLYLDREVGQVHRQSSLISLQEMWHTESDLVSIERDLTLNLEYDFKRRPVRPVERVVRGRPHLAFDTEPWRNAEQARDAIEHFRAFREKRLLKTLPDFLAWEGVMTVGPRVHKAGMNLRGGPAGILYRQFLRALKREEWGLSMKGGPGGVTRTHKDIEVWLMSRGIPAKADDLKNAGRDASKLADHTIWLNEETERLLWIIVEEFPEFDLERAIAPECVERAREVVRDLRAA</sequence>
<dbReference type="Proteomes" id="UP000401717">
    <property type="component" value="Unassembled WGS sequence"/>
</dbReference>
<evidence type="ECO:0000313" key="2">
    <source>
        <dbReference type="EMBL" id="VUF16146.1"/>
    </source>
</evidence>
<dbReference type="SUPFAM" id="SSF56672">
    <property type="entry name" value="DNA/RNA polymerases"/>
    <property type="match status" value="1"/>
</dbReference>
<evidence type="ECO:0000313" key="4">
    <source>
        <dbReference type="Proteomes" id="UP001055303"/>
    </source>
</evidence>
<accession>A0A564G800</accession>
<proteinExistence type="predicted"/>
<name>A0A564G800_9HYPH</name>
<dbReference type="AlphaFoldDB" id="A0A564G800"/>
<reference evidence="1" key="3">
    <citation type="submission" date="2021-08" db="EMBL/GenBank/DDBJ databases">
        <authorList>
            <person name="Tani A."/>
            <person name="Ola A."/>
            <person name="Ogura Y."/>
            <person name="Katsura K."/>
            <person name="Hayashi T."/>
        </authorList>
    </citation>
    <scope>NUCLEOTIDE SEQUENCE</scope>
    <source>
        <strain evidence="1">DSM 22415</strain>
    </source>
</reference>
<organism evidence="2 3">
    <name type="scientific">Methylobacterium dankookense</name>
    <dbReference type="NCBI Taxonomy" id="560405"/>
    <lineage>
        <taxon>Bacteria</taxon>
        <taxon>Pseudomonadati</taxon>
        <taxon>Pseudomonadota</taxon>
        <taxon>Alphaproteobacteria</taxon>
        <taxon>Hyphomicrobiales</taxon>
        <taxon>Methylobacteriaceae</taxon>
        <taxon>Methylobacterium</taxon>
    </lineage>
</organism>
<dbReference type="Proteomes" id="UP001055303">
    <property type="component" value="Unassembled WGS sequence"/>
</dbReference>
<dbReference type="EMBL" id="BPQI01000204">
    <property type="protein sequence ID" value="GJD59364.1"/>
    <property type="molecule type" value="Genomic_DNA"/>
</dbReference>